<feature type="compositionally biased region" description="Polar residues" evidence="1">
    <location>
        <begin position="2097"/>
        <end position="2170"/>
    </location>
</feature>
<dbReference type="InterPro" id="IPR012334">
    <property type="entry name" value="Pectin_lyas_fold"/>
</dbReference>
<dbReference type="InterPro" id="IPR011050">
    <property type="entry name" value="Pectin_lyase_fold/virulence"/>
</dbReference>
<dbReference type="SMART" id="SM00912">
    <property type="entry name" value="Haemagg_act"/>
    <property type="match status" value="1"/>
</dbReference>
<accession>A0A127PRY3</accession>
<sequence length="3046" mass="301407">MNRSLRQLLFRLDQSRLSISLRRSGLQADRLVSTEQSIIGLSQDGAPQVRVWQRVVAAIVAFTLWLAPLQVTWKNATQSAAQLGISGDVQRAGNSAADWQFFTGQLKQSLAKAQQDGNWAPLQAQIEQKMPGFTRVLAARIAAALPSMQIGLHGAMAAPITDPSAPIRFQPQVTSSTGVGGNVPVVNITQPNANGISLNQYSQFNVDAVGLILNNSMTAGGSLLGGNVAANPFLNGRTATQIINQVTSQGGPSNIAGTIEVFGAPASVIVVNPNGVNCTSCGFVNAPHITLSTGTPQFLSGPGGSATSFDNAAALSYNVQGGRIQIEGAPGANGTPGAGIEGTVGAIDLIAGSIGINAPLYAGQQINLISGQQVVAQAQPGQGRAGSDYQVSSNGANTAASNTSAQNGLQIDASAFGAMTAGQIKVIGTSQGLGVRNDGTLTSSVGALSIDANGDVRVGTTYAQTTVGVTTSGNVIANGDSLGEQAVNIAANGNVQVNGSIQSQQNVNLQAGGNISGTGGAVANTITASAGNSLSLGGTVQATNALNLTAQGHDGTGDITLGGNVTAPNLTAINAARDITIDGSITSATTLALAATRNLTINGTAGSIGDLSLKGQQGSVITTGNVVSSTGNVNVVANTDANLGGQVYAAQSAQLQAQNGSITVGGTLAAQQQVSATAANDIALGGSTQSGANTSITATNGSVALNGDLTSGGVVGVTAGQNITGTGKLTAQTDTTLTAGQGIAISGALQAGGNLNATAGRDISLAALTVGGNNGGSAKLQGANVTLSGPSVVGNASGGNLTIDASNDVSLGGQTQTTGLLRVTAGRDISVNGGTLSNSSTALNANRNLAVGGAVIALGDMNLTAQSGTLKTTGSVLAMSGLTAKSGGDFNLGGQVYAQNAAVLQSQNGSLNVSGDVNVQSSLQVSAANNATLGGTTQVVGDTAITATSGDITLAGNLAGHTVGTLAAGGSINGAGNTQFTQDLTLGAAKDIALAGTVGVGANLNATAGNNLSLGATTVIGNATLAATQGNLALNGATTAGGNVLASAGTDLVAAGAVNSLQNITLNAGRNLTTQDSIGASSTLTAGAGQALALNGVTTSLGNATLTGANIGTGGDLNIGGTLQATAQNNLSLTGGLLTVGKDANLAGANITLGGVASATSITAANPNPVNAIGGNLTATAGNSVTTNNVGVVKGNATLNGANSVTNNGNWLAAGNVNITTQQAANNAGAALQSLGTATINTSSLTNAGTIYGASTNVNANNSIINNNGSLLARDNLNLVTNTFAANQGGLLFAGDTNASAAASPTSGNVSLTVNGGVGSFNNAGGQILAANNVTLALRNQDIDPTAAAFGTVNLNGTLTLIAQSINVNGNWNLPGSGLNLQATNAFTNTGTIQKSGDISISGASFTNSGSVISGNDLTLNGVITNQAGGTLHADRDVNLGGVVTNAGKVEAVRDVNLSGTSYDNTGGTTTANRDVNATLSGTLTNVGSTITAANNVNINAATVNNDRAAPVFLQNTTTSVIDPALLGQALVGTQQIQTGGGCSGDNCQPISYVTQNVTLADLNPNYSAGTLKVVSVYEVVPNDDGSGGSHFANVWHFAGDNPETLGPPTTQLLALPTVQTTVQSQTNGQQGLITAGGQTSITANSLSNRGSTISGNNVVLNVQSLDNGRSDTIITSKTSTLVDQAGLNSLIAQIAGLGVSAIGQPNIAACPGESQGGCTSTLVIPYLTPAAAGTSVAPSTGGTTTALGVRGQIVANQDMQISGGNLVNAGNIVAGRDITFNVAGLTNQGESSYNVLTQGSLVVANQVGFTVSDNFNPLSQSIAITQDPATIVAGRNLAINAGSVTNNNANLAALSNVTITSPGTVSNQSGTIQATNGDVSITAGQLNNARSGGTVGLQSRQTTFAGQTVADLNQDFFGVTEQAETSQAAVINGARNVTINSATLNNNGSLINAGQNANITVTSALNNNADVLAVTSYHSHVENHCSLGSCDHVRENDPVNNNTPNQSNSVIQAAGSLNVNGQGGQYAALQNTGTISGYQVNLTGSNITNGYTNPQVMTPAGSSPKNVIPLGPIGVPSAAANAQNGASQAAGAGGATSQVNANPNVGQQTAVPTATANGSTGNNATSTGAIGSQGFSTAPTSTVGNGNFHFTGTTPTGQASLPTQGSSSDPKYVINNPASNVLGGLTPQVLLNSLPPALQPNGSVPFYFDPFTEDQKLQQAALAQTGNASFVSGVQWDNQTQVSLADQQKAVLYSNAINYATENNIQLGQALSQQQINQLTAPMLWYVEQTVPDPSCTATGTSQCGIINALMPQVYLPQATQGALAGGVIQGNQVTLTATGTGDADHPNGTVTNTGFISAQQLIINAQQLNNEARNADIGVQTYRTDKQGYTKVTGDEVQPGGFLSAANYQLNVDRVNSVSGQFQQLNADGSVNQAGSQALLDNLQQQLGSDFTQSTAQNHIQQEWVQTKKADPTASIVMIAAAIAIAIVTAGAGAAIVGTVAGMSSTAVGASAVASAVAAGIQGAIVGTLSSMTGQLITNGSIDIGQALKSGAVSGLTAGVTNGVLGNMNSPSTVTPGVDGAQPISQGSWDSFVNNPSQYVATSVVRSGISAAINSAAYGGSFGNAFANGMIADAAAVGANGIGENTAAYSPTNVLGHALLGCAAASLGGNSCAAGAIGGATSALVAPMIRDSLYDGDVLHYDNVANNAVVAALAALAGGGVAIALGQDAAVAANAATNEAINNSLSDPIKKIVNAGRNCTDQQCLLTAQTQVEKAYQTASNNVAASCGGNNDAACQQAQQDRIGLMNERDRLHVVISSMSNCASASCVAATTVGTIAIGAIIGAVAGKAIGAATNAIKGVFSAESDAVAVGVNGAAAGPVTSGGTANAATAPLLKQQLANESLTASGANMSNIKVVAQGSVEGQVYIDTNQSARAVAAANPAESTLVPADRVNARAPTVGVVNGDMSTAHAEIGVIQQASNAGVANGANMTMTVTGEPICTFCRGDIPAAAEAAGLKSLTLYEATTGKTYYWEPGMTNIKVKTP</sequence>
<protein>
    <submittedName>
        <fullName evidence="4">MafB19-like deaminase family protein</fullName>
    </submittedName>
</protein>
<proteinExistence type="predicted"/>
<dbReference type="SUPFAM" id="SSF51126">
    <property type="entry name" value="Pectin lyase-like"/>
    <property type="match status" value="1"/>
</dbReference>
<gene>
    <name evidence="4" type="ORF">CAter282_2677</name>
</gene>
<feature type="region of interest" description="Disordered" evidence="1">
    <location>
        <begin position="2089"/>
        <end position="2173"/>
    </location>
</feature>
<reference evidence="4 5" key="1">
    <citation type="submission" date="2015-11" db="EMBL/GenBank/DDBJ databases">
        <title>Exploring the genomic traits of fungus-feeding bacterial genus Collimonas.</title>
        <authorList>
            <person name="Song C."/>
            <person name="Schmidt R."/>
            <person name="de Jager V."/>
            <person name="Krzyzanowska D."/>
            <person name="Jongedijk E."/>
            <person name="Cankar K."/>
            <person name="Beekwilder J."/>
            <person name="van Veen A."/>
            <person name="de Boer W."/>
            <person name="van Veen J.A."/>
            <person name="Garbeva P."/>
        </authorList>
    </citation>
    <scope>NUCLEOTIDE SEQUENCE [LARGE SCALE GENOMIC DNA]</scope>
    <source>
        <strain evidence="4 5">Ter282</strain>
    </source>
</reference>
<dbReference type="EMBL" id="CP013235">
    <property type="protein sequence ID" value="AMP10407.1"/>
    <property type="molecule type" value="Genomic_DNA"/>
</dbReference>
<dbReference type="InterPro" id="IPR057580">
    <property type="entry name" value="Deam_C"/>
</dbReference>
<feature type="region of interest" description="Disordered" evidence="1">
    <location>
        <begin position="380"/>
        <end position="403"/>
    </location>
</feature>
<dbReference type="RefSeq" id="WP_061533676.1">
    <property type="nucleotide sequence ID" value="NZ_CP013233.1"/>
</dbReference>
<evidence type="ECO:0000313" key="5">
    <source>
        <dbReference type="Proteomes" id="UP000071778"/>
    </source>
</evidence>
<dbReference type="NCBIfam" id="TIGR01731">
    <property type="entry name" value="fil_hemag_20aa"/>
    <property type="match status" value="5"/>
</dbReference>
<keyword evidence="5" id="KW-1185">Reference proteome</keyword>
<dbReference type="InterPro" id="IPR008638">
    <property type="entry name" value="FhaB/CdiA-like_TPS"/>
</dbReference>
<dbReference type="Gene3D" id="2.160.20.10">
    <property type="entry name" value="Single-stranded right-handed beta-helix, Pectin lyase-like"/>
    <property type="match status" value="1"/>
</dbReference>
<evidence type="ECO:0000259" key="3">
    <source>
        <dbReference type="SMART" id="SM00912"/>
    </source>
</evidence>
<dbReference type="Pfam" id="PF05860">
    <property type="entry name" value="TPS"/>
    <property type="match status" value="1"/>
</dbReference>
<keyword evidence="2" id="KW-0812">Transmembrane</keyword>
<evidence type="ECO:0000313" key="4">
    <source>
        <dbReference type="EMBL" id="AMP10407.1"/>
    </source>
</evidence>
<dbReference type="OrthoDB" id="5666689at2"/>
<organism evidence="4 5">
    <name type="scientific">Collimonas arenae</name>
    <dbReference type="NCBI Taxonomy" id="279058"/>
    <lineage>
        <taxon>Bacteria</taxon>
        <taxon>Pseudomonadati</taxon>
        <taxon>Pseudomonadota</taxon>
        <taxon>Betaproteobacteria</taxon>
        <taxon>Burkholderiales</taxon>
        <taxon>Oxalobacteraceae</taxon>
        <taxon>Collimonas</taxon>
    </lineage>
</organism>
<evidence type="ECO:0000256" key="1">
    <source>
        <dbReference type="SAM" id="MobiDB-lite"/>
    </source>
</evidence>
<dbReference type="InterPro" id="IPR010069">
    <property type="entry name" value="CdiA_FHA1_rpt"/>
</dbReference>
<evidence type="ECO:0000256" key="2">
    <source>
        <dbReference type="SAM" id="Phobius"/>
    </source>
</evidence>
<dbReference type="NCBIfam" id="TIGR01901">
    <property type="entry name" value="adhes_NPXG"/>
    <property type="match status" value="1"/>
</dbReference>
<dbReference type="Proteomes" id="UP000071778">
    <property type="component" value="Chromosome"/>
</dbReference>
<feature type="domain" description="Filamentous haemagglutinin FhaB/tRNA nuclease CdiA-like TPS" evidence="3">
    <location>
        <begin position="180"/>
        <end position="301"/>
    </location>
</feature>
<feature type="transmembrane region" description="Helical" evidence="2">
    <location>
        <begin position="2478"/>
        <end position="2502"/>
    </location>
</feature>
<keyword evidence="2" id="KW-0472">Membrane</keyword>
<dbReference type="Pfam" id="PF24241">
    <property type="entry name" value="Deam_C"/>
    <property type="match status" value="1"/>
</dbReference>
<feature type="transmembrane region" description="Helical" evidence="2">
    <location>
        <begin position="2509"/>
        <end position="2531"/>
    </location>
</feature>
<name>A0A127PRY3_9BURK</name>
<dbReference type="PATRIC" id="fig|279058.17.peg.2919"/>
<keyword evidence="2" id="KW-1133">Transmembrane helix</keyword>